<protein>
    <submittedName>
        <fullName evidence="2">NYN domain-containing protein</fullName>
    </submittedName>
</protein>
<organism evidence="2 3">
    <name type="scientific">Campylobacter gastrosuis</name>
    <dbReference type="NCBI Taxonomy" id="2974576"/>
    <lineage>
        <taxon>Bacteria</taxon>
        <taxon>Pseudomonadati</taxon>
        <taxon>Campylobacterota</taxon>
        <taxon>Epsilonproteobacteria</taxon>
        <taxon>Campylobacterales</taxon>
        <taxon>Campylobacteraceae</taxon>
        <taxon>Campylobacter</taxon>
    </lineage>
</organism>
<accession>A0ABT7HTQ4</accession>
<dbReference type="Proteomes" id="UP001173801">
    <property type="component" value="Unassembled WGS sequence"/>
</dbReference>
<name>A0ABT7HTQ4_9BACT</name>
<comment type="caution">
    <text evidence="2">The sequence shown here is derived from an EMBL/GenBank/DDBJ whole genome shotgun (WGS) entry which is preliminary data.</text>
</comment>
<reference evidence="2" key="1">
    <citation type="submission" date="2022-08" db="EMBL/GenBank/DDBJ databases">
        <authorList>
            <person name="Wang H."/>
        </authorList>
    </citation>
    <scope>NUCLEOTIDE SEQUENCE</scope>
    <source>
        <strain evidence="2">PS10</strain>
    </source>
</reference>
<dbReference type="CDD" id="cd18722">
    <property type="entry name" value="PIN_NicB-like"/>
    <property type="match status" value="1"/>
</dbReference>
<reference evidence="2" key="2">
    <citation type="journal article" date="2023" name="Microorganisms">
        <title>Isolation and Genomic Characteristics of Cat-Borne Campylobacter felis sp. nov. and Sheep-Borne Campylobacter ovis sp. nov.</title>
        <authorList>
            <person name="Wang H."/>
            <person name="Li Y."/>
            <person name="Gu Y."/>
            <person name="Zhou G."/>
            <person name="Chen X."/>
            <person name="Zhang X."/>
            <person name="Shao Z."/>
            <person name="Zhang J."/>
            <person name="Zhang M."/>
        </authorList>
    </citation>
    <scope>NUCLEOTIDE SEQUENCE</scope>
    <source>
        <strain evidence="2">PS10</strain>
    </source>
</reference>
<evidence type="ECO:0000313" key="3">
    <source>
        <dbReference type="Proteomes" id="UP001173801"/>
    </source>
</evidence>
<dbReference type="EMBL" id="JANURM010000033">
    <property type="protein sequence ID" value="MDL0090003.1"/>
    <property type="molecule type" value="Genomic_DNA"/>
</dbReference>
<dbReference type="RefSeq" id="WP_284938801.1">
    <property type="nucleotide sequence ID" value="NZ_JANURM010000033.1"/>
</dbReference>
<proteinExistence type="predicted"/>
<dbReference type="InterPro" id="IPR021139">
    <property type="entry name" value="NYN"/>
</dbReference>
<keyword evidence="3" id="KW-1185">Reference proteome</keyword>
<gene>
    <name evidence="2" type="ORF">NYG85_11620</name>
</gene>
<dbReference type="Pfam" id="PF01936">
    <property type="entry name" value="NYN"/>
    <property type="match status" value="1"/>
</dbReference>
<sequence length="202" mass="23776">MRTNAYIDGFNLYHSILSFNDQRLKWLNLRSLCENFLRDNDELNEVYFFSAYLTHIQDKFTRHLSYVKALQSVGVTPIMGKFKKKFPHCKNCNTDYQTYEEKQSDINIAITLLRDAFLDKFDKAFLITADTDLVSTIKMIKELFPKKRIILLIPPKRRKYASELIQTANANFEIKKTDLLNSLLPDTIYLKDEAIKIPDEYL</sequence>
<evidence type="ECO:0000259" key="1">
    <source>
        <dbReference type="Pfam" id="PF01936"/>
    </source>
</evidence>
<feature type="domain" description="NYN" evidence="1">
    <location>
        <begin position="4"/>
        <end position="169"/>
    </location>
</feature>
<dbReference type="Gene3D" id="3.40.50.1010">
    <property type="entry name" value="5'-nuclease"/>
    <property type="match status" value="1"/>
</dbReference>
<evidence type="ECO:0000313" key="2">
    <source>
        <dbReference type="EMBL" id="MDL0090003.1"/>
    </source>
</evidence>